<keyword evidence="2" id="KW-0813">Transport</keyword>
<keyword evidence="4" id="KW-0677">Repeat</keyword>
<feature type="domain" description="ABC transmembrane type-1" evidence="9">
    <location>
        <begin position="1"/>
        <end position="111"/>
    </location>
</feature>
<dbReference type="PROSITE" id="PS50929">
    <property type="entry name" value="ABC_TM1F"/>
    <property type="match status" value="1"/>
</dbReference>
<dbReference type="Proteomes" id="UP001642360">
    <property type="component" value="Unassembled WGS sequence"/>
</dbReference>
<evidence type="ECO:0000313" key="10">
    <source>
        <dbReference type="EMBL" id="CAK9179148.1"/>
    </source>
</evidence>
<dbReference type="EMBL" id="CAUOFW020007424">
    <property type="protein sequence ID" value="CAK9179148.1"/>
    <property type="molecule type" value="Genomic_DNA"/>
</dbReference>
<accession>A0ABC8UEA6</accession>
<dbReference type="Gene3D" id="1.20.1560.10">
    <property type="entry name" value="ABC transporter type 1, transmembrane domain"/>
    <property type="match status" value="1"/>
</dbReference>
<dbReference type="InterPro" id="IPR036640">
    <property type="entry name" value="ABC1_TM_sf"/>
</dbReference>
<evidence type="ECO:0000256" key="7">
    <source>
        <dbReference type="ARBA" id="ARBA00023180"/>
    </source>
</evidence>
<feature type="transmembrane region" description="Helical" evidence="8">
    <location>
        <begin position="66"/>
        <end position="85"/>
    </location>
</feature>
<reference evidence="10 11" key="1">
    <citation type="submission" date="2024-02" db="EMBL/GenBank/DDBJ databases">
        <authorList>
            <person name="Vignale AGUSTIN F."/>
            <person name="Sosa J E."/>
            <person name="Modenutti C."/>
        </authorList>
    </citation>
    <scope>NUCLEOTIDE SEQUENCE [LARGE SCALE GENOMIC DNA]</scope>
</reference>
<evidence type="ECO:0000256" key="5">
    <source>
        <dbReference type="ARBA" id="ARBA00022989"/>
    </source>
</evidence>
<organism evidence="10 11">
    <name type="scientific">Ilex paraguariensis</name>
    <name type="common">yerba mate</name>
    <dbReference type="NCBI Taxonomy" id="185542"/>
    <lineage>
        <taxon>Eukaryota</taxon>
        <taxon>Viridiplantae</taxon>
        <taxon>Streptophyta</taxon>
        <taxon>Embryophyta</taxon>
        <taxon>Tracheophyta</taxon>
        <taxon>Spermatophyta</taxon>
        <taxon>Magnoliopsida</taxon>
        <taxon>eudicotyledons</taxon>
        <taxon>Gunneridae</taxon>
        <taxon>Pentapetalae</taxon>
        <taxon>asterids</taxon>
        <taxon>campanulids</taxon>
        <taxon>Aquifoliales</taxon>
        <taxon>Aquifoliaceae</taxon>
        <taxon>Ilex</taxon>
    </lineage>
</organism>
<evidence type="ECO:0000256" key="3">
    <source>
        <dbReference type="ARBA" id="ARBA00022692"/>
    </source>
</evidence>
<dbReference type="InterPro" id="IPR011527">
    <property type="entry name" value="ABC1_TM_dom"/>
</dbReference>
<keyword evidence="3 8" id="KW-0812">Transmembrane</keyword>
<dbReference type="Pfam" id="PF00664">
    <property type="entry name" value="ABC_membrane"/>
    <property type="match status" value="1"/>
</dbReference>
<dbReference type="PANTHER" id="PTHR45136">
    <property type="entry name" value="ABC TRANSPORTER DOMAIN-CONTAINING PROTEIN"/>
    <property type="match status" value="1"/>
</dbReference>
<keyword evidence="5 8" id="KW-1133">Transmembrane helix</keyword>
<name>A0ABC8UEA6_9AQUA</name>
<proteinExistence type="inferred from homology"/>
<evidence type="ECO:0000313" key="11">
    <source>
        <dbReference type="Proteomes" id="UP001642360"/>
    </source>
</evidence>
<evidence type="ECO:0000256" key="2">
    <source>
        <dbReference type="ARBA" id="ARBA00022448"/>
    </source>
</evidence>
<evidence type="ECO:0000256" key="8">
    <source>
        <dbReference type="SAM" id="Phobius"/>
    </source>
</evidence>
<protein>
    <recommendedName>
        <fullName evidence="9">ABC transmembrane type-1 domain-containing protein</fullName>
    </recommendedName>
</protein>
<evidence type="ECO:0000256" key="6">
    <source>
        <dbReference type="ARBA" id="ARBA00023136"/>
    </source>
</evidence>
<sequence length="111" mass="11861">MFMRLMSIASKMRDEYGKAGTIAEQALSSVRTVYSFVGEDKTVAEYSDSLQGTVNLGLKQGLTKGLAIGSNGIVYAIWAFLSYYGSRMVMYHGARGGTVFVVGTTIAIGGL</sequence>
<dbReference type="PANTHER" id="PTHR45136:SF2">
    <property type="entry name" value="ABC TRANSPORTER DOMAIN-CONTAINING PROTEIN"/>
    <property type="match status" value="1"/>
</dbReference>
<comment type="caution">
    <text evidence="10">The sequence shown here is derived from an EMBL/GenBank/DDBJ whole genome shotgun (WGS) entry which is preliminary data.</text>
</comment>
<keyword evidence="11" id="KW-1185">Reference proteome</keyword>
<evidence type="ECO:0000259" key="9">
    <source>
        <dbReference type="PROSITE" id="PS50929"/>
    </source>
</evidence>
<evidence type="ECO:0000256" key="1">
    <source>
        <dbReference type="ARBA" id="ARBA00007577"/>
    </source>
</evidence>
<dbReference type="SUPFAM" id="SSF90123">
    <property type="entry name" value="ABC transporter transmembrane region"/>
    <property type="match status" value="1"/>
</dbReference>
<keyword evidence="7" id="KW-0325">Glycoprotein</keyword>
<evidence type="ECO:0000256" key="4">
    <source>
        <dbReference type="ARBA" id="ARBA00022737"/>
    </source>
</evidence>
<keyword evidence="6 8" id="KW-0472">Membrane</keyword>
<dbReference type="AlphaFoldDB" id="A0ABC8UEA6"/>
<comment type="similarity">
    <text evidence="1">Belongs to the ABC transporter superfamily. ABCB family. Multidrug resistance exporter (TC 3.A.1.201) subfamily.</text>
</comment>
<gene>
    <name evidence="10" type="ORF">ILEXP_LOCUS49091</name>
</gene>